<feature type="transmembrane region" description="Helical" evidence="7">
    <location>
        <begin position="92"/>
        <end position="112"/>
    </location>
</feature>
<feature type="transmembrane region" description="Helical" evidence="7">
    <location>
        <begin position="370"/>
        <end position="388"/>
    </location>
</feature>
<keyword evidence="9" id="KW-1185">Reference proteome</keyword>
<dbReference type="Pfam" id="PF13440">
    <property type="entry name" value="Polysacc_synt_3"/>
    <property type="match status" value="1"/>
</dbReference>
<organism evidence="8 9">
    <name type="scientific">Thermogutta terrifontis</name>
    <dbReference type="NCBI Taxonomy" id="1331910"/>
    <lineage>
        <taxon>Bacteria</taxon>
        <taxon>Pseudomonadati</taxon>
        <taxon>Planctomycetota</taxon>
        <taxon>Planctomycetia</taxon>
        <taxon>Pirellulales</taxon>
        <taxon>Thermoguttaceae</taxon>
        <taxon>Thermogutta</taxon>
    </lineage>
</organism>
<keyword evidence="5 7" id="KW-1133">Transmembrane helix</keyword>
<keyword evidence="4 7" id="KW-0812">Transmembrane</keyword>
<protein>
    <submittedName>
        <fullName evidence="8">GumJ protein</fullName>
    </submittedName>
</protein>
<accession>A0A286RAA5</accession>
<feature type="transmembrane region" description="Helical" evidence="7">
    <location>
        <begin position="337"/>
        <end position="358"/>
    </location>
</feature>
<sequence length="507" mass="54219">MTRDDPSLRSLGGKSLSRAVQRGSTAIFLAQLVSQILSLVALGILLRRLGLEPYGLLGMVLPLLAFVRIFVYSGLDVAAIQHTELSDEQASALFWTQQILGIAGAIFIACAAPWIARFYGRPELLTLTLALSGTTLATTLGAQHQAMLQRKMALPTLSAIRVLSQLVGAGVAVVAALLGAGVWTLIIQQYAEPLASTFLAWGVTGWRPKWILRRTGSRELLRFGGHYTLSSLLLFLVSNVDKILVGRFLGTQAMALYGQAFNLAQKPVSLVVSPLTGIMLPALAHARSHPEEYRAYAAGFFRFLAWSMLPCGIGLALVGRETMIVLGGPQWESAGPVLQILALLIPAQAIFNVMGSLYSSVGRADQMAQACIPVAAVTSLSFLVAVLASPGELNGVILLAWVYLIVFGLLVVPAYVAWAFRCAGLPLGLLVTAARPAIGGSLLMAVAVMAADVGLRYWGISSPWITLPVKIVLGCSVYFLATRRELLYYAKGAIGGIRPLREQQQSP</sequence>
<evidence type="ECO:0000313" key="9">
    <source>
        <dbReference type="Proteomes" id="UP000215086"/>
    </source>
</evidence>
<feature type="transmembrane region" description="Helical" evidence="7">
    <location>
        <begin position="400"/>
        <end position="420"/>
    </location>
</feature>
<keyword evidence="6 7" id="KW-0472">Membrane</keyword>
<feature type="transmembrane region" description="Helical" evidence="7">
    <location>
        <begin position="26"/>
        <end position="46"/>
    </location>
</feature>
<keyword evidence="3" id="KW-1003">Cell membrane</keyword>
<feature type="transmembrane region" description="Helical" evidence="7">
    <location>
        <begin position="53"/>
        <end position="72"/>
    </location>
</feature>
<dbReference type="AlphaFoldDB" id="A0A286RAA5"/>
<evidence type="ECO:0000256" key="6">
    <source>
        <dbReference type="ARBA" id="ARBA00023136"/>
    </source>
</evidence>
<comment type="similarity">
    <text evidence="2">Belongs to the polysaccharide synthase family.</text>
</comment>
<feature type="transmembrane region" description="Helical" evidence="7">
    <location>
        <begin position="124"/>
        <end position="142"/>
    </location>
</feature>
<dbReference type="GO" id="GO:0005886">
    <property type="term" value="C:plasma membrane"/>
    <property type="evidence" value="ECO:0007669"/>
    <property type="project" value="UniProtKB-SubCell"/>
</dbReference>
<evidence type="ECO:0000256" key="1">
    <source>
        <dbReference type="ARBA" id="ARBA00004651"/>
    </source>
</evidence>
<dbReference type="Proteomes" id="UP000215086">
    <property type="component" value="Chromosome"/>
</dbReference>
<dbReference type="PANTHER" id="PTHR30250">
    <property type="entry name" value="PST FAMILY PREDICTED COLANIC ACID TRANSPORTER"/>
    <property type="match status" value="1"/>
</dbReference>
<evidence type="ECO:0000313" key="8">
    <source>
        <dbReference type="EMBL" id="ASV72867.1"/>
    </source>
</evidence>
<gene>
    <name evidence="8" type="ORF">THTE_0265</name>
</gene>
<evidence type="ECO:0000256" key="4">
    <source>
        <dbReference type="ARBA" id="ARBA00022692"/>
    </source>
</evidence>
<feature type="transmembrane region" description="Helical" evidence="7">
    <location>
        <begin position="457"/>
        <end position="481"/>
    </location>
</feature>
<dbReference type="RefSeq" id="WP_095413662.1">
    <property type="nucleotide sequence ID" value="NZ_CP018477.1"/>
</dbReference>
<comment type="subcellular location">
    <subcellularLocation>
        <location evidence="1">Cell membrane</location>
        <topology evidence="1">Multi-pass membrane protein</topology>
    </subcellularLocation>
</comment>
<dbReference type="OrthoDB" id="239300at2"/>
<dbReference type="InterPro" id="IPR050833">
    <property type="entry name" value="Poly_Biosynth_Transport"/>
</dbReference>
<feature type="transmembrane region" description="Helical" evidence="7">
    <location>
        <begin position="427"/>
        <end position="451"/>
    </location>
</feature>
<dbReference type="KEGG" id="ttf:THTE_0265"/>
<dbReference type="EMBL" id="CP018477">
    <property type="protein sequence ID" value="ASV72867.1"/>
    <property type="molecule type" value="Genomic_DNA"/>
</dbReference>
<reference evidence="8 9" key="1">
    <citation type="journal article" name="Front. Microbiol.">
        <title>Sugar Metabolism of the First Thermophilic Planctomycete Thermogutta terrifontis: Comparative Genomic and Transcriptomic Approaches.</title>
        <authorList>
            <person name="Elcheninov A.G."/>
            <person name="Menzel P."/>
            <person name="Gudbergsdottir S.R."/>
            <person name="Slesarev A.I."/>
            <person name="Kadnikov V.V."/>
            <person name="Krogh A."/>
            <person name="Bonch-Osmolovskaya E.A."/>
            <person name="Peng X."/>
            <person name="Kublanov I.V."/>
        </authorList>
    </citation>
    <scope>NUCLEOTIDE SEQUENCE [LARGE SCALE GENOMIC DNA]</scope>
    <source>
        <strain evidence="8 9">R1</strain>
    </source>
</reference>
<evidence type="ECO:0000256" key="2">
    <source>
        <dbReference type="ARBA" id="ARBA00007430"/>
    </source>
</evidence>
<dbReference type="PANTHER" id="PTHR30250:SF10">
    <property type="entry name" value="LIPOPOLYSACCHARIDE BIOSYNTHESIS PROTEIN WZXC"/>
    <property type="match status" value="1"/>
</dbReference>
<name>A0A286RAA5_9BACT</name>
<evidence type="ECO:0000256" key="5">
    <source>
        <dbReference type="ARBA" id="ARBA00022989"/>
    </source>
</evidence>
<feature type="transmembrane region" description="Helical" evidence="7">
    <location>
        <begin position="295"/>
        <end position="317"/>
    </location>
</feature>
<evidence type="ECO:0000256" key="3">
    <source>
        <dbReference type="ARBA" id="ARBA00022475"/>
    </source>
</evidence>
<feature type="transmembrane region" description="Helical" evidence="7">
    <location>
        <begin position="162"/>
        <end position="186"/>
    </location>
</feature>
<evidence type="ECO:0000256" key="7">
    <source>
        <dbReference type="SAM" id="Phobius"/>
    </source>
</evidence>
<proteinExistence type="inferred from homology"/>